<sequence length="344" mass="37796">MPFMTTLQAKCHICRSNGEVWNLLGRPVEFCGGSGGGGGTNGEDYGGDTGDEPPRREPEVVLWALVVGACVSSVAMTPSPSLAKTPKDDDTSVSVIIPALNEAESIGATVRHLRNLEPAALEVIVVDGGSSDATPRLAAQAGAKVIRAKPDARGRARQMNLGASHASGDILCFVHADTCPPLDLVQVVGGVLTDTRVACGGFVPVIQHGDRTFWFISLHNVIKTYYPALFRPVSFFRGLRCLFGDQVMFCRRREFDAVGGFDARYKIMEDIDLCFRMHELPVVGHRRRRVRLVNRVVTTSGRRFEQWGNLKATILHLYLGFSWYFGASPEQLNRDYVKLYGDIR</sequence>
<reference evidence="8 9" key="1">
    <citation type="journal article" date="2015" name="Genome Biol. Evol.">
        <title>Comparative Genomics of a Bacterivorous Green Alga Reveals Evolutionary Causalities and Consequences of Phago-Mixotrophic Mode of Nutrition.</title>
        <authorList>
            <person name="Burns J.A."/>
            <person name="Paasch A."/>
            <person name="Narechania A."/>
            <person name="Kim E."/>
        </authorList>
    </citation>
    <scope>NUCLEOTIDE SEQUENCE [LARGE SCALE GENOMIC DNA]</scope>
    <source>
        <strain evidence="8 9">PLY_AMNH</strain>
    </source>
</reference>
<evidence type="ECO:0000256" key="1">
    <source>
        <dbReference type="ARBA" id="ARBA00004236"/>
    </source>
</evidence>
<organism evidence="8 9">
    <name type="scientific">Cymbomonas tetramitiformis</name>
    <dbReference type="NCBI Taxonomy" id="36881"/>
    <lineage>
        <taxon>Eukaryota</taxon>
        <taxon>Viridiplantae</taxon>
        <taxon>Chlorophyta</taxon>
        <taxon>Pyramimonadophyceae</taxon>
        <taxon>Pyramimonadales</taxon>
        <taxon>Pyramimonadaceae</taxon>
        <taxon>Cymbomonas</taxon>
    </lineage>
</organism>
<dbReference type="GO" id="GO:0016757">
    <property type="term" value="F:glycosyltransferase activity"/>
    <property type="evidence" value="ECO:0007669"/>
    <property type="project" value="UniProtKB-KW"/>
</dbReference>
<dbReference type="PANTHER" id="PTHR43646:SF2">
    <property type="entry name" value="GLYCOSYLTRANSFERASE 2-LIKE DOMAIN-CONTAINING PROTEIN"/>
    <property type="match status" value="1"/>
</dbReference>
<proteinExistence type="predicted"/>
<dbReference type="CDD" id="cd02522">
    <property type="entry name" value="GT_2_like_a"/>
    <property type="match status" value="1"/>
</dbReference>
<keyword evidence="2" id="KW-1003">Cell membrane</keyword>
<feature type="region of interest" description="Disordered" evidence="6">
    <location>
        <begin position="34"/>
        <end position="55"/>
    </location>
</feature>
<keyword evidence="4" id="KW-0808">Transferase</keyword>
<keyword evidence="3" id="KW-0328">Glycosyltransferase</keyword>
<dbReference type="GO" id="GO:0005886">
    <property type="term" value="C:plasma membrane"/>
    <property type="evidence" value="ECO:0007669"/>
    <property type="project" value="UniProtKB-SubCell"/>
</dbReference>
<dbReference type="AlphaFoldDB" id="A0AAE0G7T8"/>
<evidence type="ECO:0000256" key="5">
    <source>
        <dbReference type="ARBA" id="ARBA00023136"/>
    </source>
</evidence>
<evidence type="ECO:0000313" key="8">
    <source>
        <dbReference type="EMBL" id="KAK3272511.1"/>
    </source>
</evidence>
<keyword evidence="9" id="KW-1185">Reference proteome</keyword>
<comment type="subcellular location">
    <subcellularLocation>
        <location evidence="1">Cell membrane</location>
    </subcellularLocation>
</comment>
<evidence type="ECO:0000256" key="4">
    <source>
        <dbReference type="ARBA" id="ARBA00022679"/>
    </source>
</evidence>
<evidence type="ECO:0000256" key="6">
    <source>
        <dbReference type="SAM" id="MobiDB-lite"/>
    </source>
</evidence>
<dbReference type="InterPro" id="IPR001173">
    <property type="entry name" value="Glyco_trans_2-like"/>
</dbReference>
<evidence type="ECO:0000256" key="3">
    <source>
        <dbReference type="ARBA" id="ARBA00022676"/>
    </source>
</evidence>
<gene>
    <name evidence="8" type="ORF">CYMTET_19196</name>
</gene>
<dbReference type="Pfam" id="PF00535">
    <property type="entry name" value="Glycos_transf_2"/>
    <property type="match status" value="1"/>
</dbReference>
<dbReference type="EMBL" id="LGRX02008926">
    <property type="protein sequence ID" value="KAK3272511.1"/>
    <property type="molecule type" value="Genomic_DNA"/>
</dbReference>
<dbReference type="Proteomes" id="UP001190700">
    <property type="component" value="Unassembled WGS sequence"/>
</dbReference>
<comment type="caution">
    <text evidence="8">The sequence shown here is derived from an EMBL/GenBank/DDBJ whole genome shotgun (WGS) entry which is preliminary data.</text>
</comment>
<keyword evidence="5" id="KW-0472">Membrane</keyword>
<evidence type="ECO:0000313" key="9">
    <source>
        <dbReference type="Proteomes" id="UP001190700"/>
    </source>
</evidence>
<dbReference type="PANTHER" id="PTHR43646">
    <property type="entry name" value="GLYCOSYLTRANSFERASE"/>
    <property type="match status" value="1"/>
</dbReference>
<evidence type="ECO:0000259" key="7">
    <source>
        <dbReference type="Pfam" id="PF00535"/>
    </source>
</evidence>
<evidence type="ECO:0000256" key="2">
    <source>
        <dbReference type="ARBA" id="ARBA00022475"/>
    </source>
</evidence>
<dbReference type="InterPro" id="IPR026461">
    <property type="entry name" value="Trfase_2_rSAM/seldom_assoc"/>
</dbReference>
<dbReference type="Gene3D" id="3.90.550.10">
    <property type="entry name" value="Spore Coat Polysaccharide Biosynthesis Protein SpsA, Chain A"/>
    <property type="match status" value="1"/>
</dbReference>
<protein>
    <recommendedName>
        <fullName evidence="7">Glycosyltransferase 2-like domain-containing protein</fullName>
    </recommendedName>
</protein>
<name>A0AAE0G7T8_9CHLO</name>
<accession>A0AAE0G7T8</accession>
<dbReference type="InterPro" id="IPR029044">
    <property type="entry name" value="Nucleotide-diphossugar_trans"/>
</dbReference>
<dbReference type="NCBIfam" id="TIGR04283">
    <property type="entry name" value="glyco_like_mftF"/>
    <property type="match status" value="1"/>
</dbReference>
<feature type="domain" description="Glycosyltransferase 2-like" evidence="7">
    <location>
        <begin position="94"/>
        <end position="233"/>
    </location>
</feature>
<dbReference type="SUPFAM" id="SSF53448">
    <property type="entry name" value="Nucleotide-diphospho-sugar transferases"/>
    <property type="match status" value="1"/>
</dbReference>